<keyword evidence="5 10" id="KW-0145">Chemotaxis</keyword>
<keyword evidence="7 10" id="KW-0283">Flagellar rotation</keyword>
<name>A0A975U2M2_9PROT</name>
<sequence length="173" mass="18450">MSGGAAAASEADAPTDGAEDGGSKRKGKLIVLIAIPLVLAGAGAGLWFSGILPGLLGMGAKQEQAEAEPPPIVPALFDMPEIIVNLNVGNRRASYLKLRAKIEIADSRDLPHLQAAVPRLQDLFTTYLRELRPEELRGSAGTHRLREELIARANVAARPARVTDILFVEMLVQ</sequence>
<feature type="region of interest" description="Disordered" evidence="11">
    <location>
        <begin position="1"/>
        <end position="23"/>
    </location>
</feature>
<organism evidence="12 13">
    <name type="scientific">Elioraea tepida</name>
    <dbReference type="NCBI Taxonomy" id="2843330"/>
    <lineage>
        <taxon>Bacteria</taxon>
        <taxon>Pseudomonadati</taxon>
        <taxon>Pseudomonadota</taxon>
        <taxon>Alphaproteobacteria</taxon>
        <taxon>Acetobacterales</taxon>
        <taxon>Elioraeaceae</taxon>
        <taxon>Elioraea</taxon>
    </lineage>
</organism>
<evidence type="ECO:0000256" key="1">
    <source>
        <dbReference type="ARBA" id="ARBA00002254"/>
    </source>
</evidence>
<keyword evidence="9 10" id="KW-0472">Membrane</keyword>
<evidence type="ECO:0000256" key="7">
    <source>
        <dbReference type="ARBA" id="ARBA00022779"/>
    </source>
</evidence>
<dbReference type="KEGG" id="elio:KO353_03345"/>
<keyword evidence="8 10" id="KW-1133">Transmembrane helix</keyword>
<keyword evidence="12" id="KW-0966">Cell projection</keyword>
<keyword evidence="4" id="KW-1003">Cell membrane</keyword>
<comment type="function">
    <text evidence="1 10">Controls the rotational direction of flagella during chemotaxis.</text>
</comment>
<dbReference type="InterPro" id="IPR005503">
    <property type="entry name" value="FliL"/>
</dbReference>
<dbReference type="GO" id="GO:0071978">
    <property type="term" value="P:bacterial-type flagellum-dependent swarming motility"/>
    <property type="evidence" value="ECO:0007669"/>
    <property type="project" value="TreeGrafter"/>
</dbReference>
<keyword evidence="12" id="KW-0969">Cilium</keyword>
<evidence type="ECO:0000256" key="5">
    <source>
        <dbReference type="ARBA" id="ARBA00022500"/>
    </source>
</evidence>
<evidence type="ECO:0000256" key="9">
    <source>
        <dbReference type="ARBA" id="ARBA00023136"/>
    </source>
</evidence>
<dbReference type="GO" id="GO:0005886">
    <property type="term" value="C:plasma membrane"/>
    <property type="evidence" value="ECO:0007669"/>
    <property type="project" value="UniProtKB-SubCell"/>
</dbReference>
<evidence type="ECO:0000256" key="4">
    <source>
        <dbReference type="ARBA" id="ARBA00022475"/>
    </source>
</evidence>
<evidence type="ECO:0000256" key="11">
    <source>
        <dbReference type="SAM" id="MobiDB-lite"/>
    </source>
</evidence>
<comment type="similarity">
    <text evidence="3 10">Belongs to the FliL family.</text>
</comment>
<feature type="compositionally biased region" description="Low complexity" evidence="11">
    <location>
        <begin position="1"/>
        <end position="16"/>
    </location>
</feature>
<reference evidence="12" key="1">
    <citation type="submission" date="2021-06" db="EMBL/GenBank/DDBJ databases">
        <title>Elioraea tepida, sp. nov., a moderately thermophilic aerobic anoxygenic phototrophic bacterium isolated from an alkaline siliceous hot spring mat community in Yellowstone National Park, WY, USA.</title>
        <authorList>
            <person name="Saini M.K."/>
            <person name="Yoshida S."/>
            <person name="Sebastian A."/>
            <person name="Hirose S."/>
            <person name="Hara E."/>
            <person name="Tamaki H."/>
            <person name="Soulier N.T."/>
            <person name="Albert I."/>
            <person name="Hanada S."/>
            <person name="Bryant D.A."/>
            <person name="Tank M."/>
        </authorList>
    </citation>
    <scope>NUCLEOTIDE SEQUENCE</scope>
    <source>
        <strain evidence="12">MS-P2</strain>
    </source>
</reference>
<proteinExistence type="inferred from homology"/>
<evidence type="ECO:0000256" key="10">
    <source>
        <dbReference type="RuleBase" id="RU364125"/>
    </source>
</evidence>
<evidence type="ECO:0000313" key="12">
    <source>
        <dbReference type="EMBL" id="QXM25291.1"/>
    </source>
</evidence>
<keyword evidence="13" id="KW-1185">Reference proteome</keyword>
<keyword evidence="6 10" id="KW-0812">Transmembrane</keyword>
<accession>A0A975U2M2</accession>
<gene>
    <name evidence="12" type="ORF">KO353_03345</name>
</gene>
<evidence type="ECO:0000313" key="13">
    <source>
        <dbReference type="Proteomes" id="UP000694001"/>
    </source>
</evidence>
<protein>
    <recommendedName>
        <fullName evidence="10">Flagellar protein FliL</fullName>
    </recommendedName>
</protein>
<dbReference type="EMBL" id="CP076448">
    <property type="protein sequence ID" value="QXM25291.1"/>
    <property type="molecule type" value="Genomic_DNA"/>
</dbReference>
<dbReference type="Pfam" id="PF03748">
    <property type="entry name" value="FliL"/>
    <property type="match status" value="1"/>
</dbReference>
<dbReference type="GO" id="GO:0006935">
    <property type="term" value="P:chemotaxis"/>
    <property type="evidence" value="ECO:0007669"/>
    <property type="project" value="UniProtKB-KW"/>
</dbReference>
<evidence type="ECO:0000256" key="6">
    <source>
        <dbReference type="ARBA" id="ARBA00022692"/>
    </source>
</evidence>
<keyword evidence="10" id="KW-0997">Cell inner membrane</keyword>
<keyword evidence="12" id="KW-0282">Flagellum</keyword>
<dbReference type="RefSeq" id="WP_218286347.1">
    <property type="nucleotide sequence ID" value="NZ_CP076448.1"/>
</dbReference>
<dbReference type="AlphaFoldDB" id="A0A975U2M2"/>
<evidence type="ECO:0000256" key="2">
    <source>
        <dbReference type="ARBA" id="ARBA00004162"/>
    </source>
</evidence>
<comment type="subcellular location">
    <subcellularLocation>
        <location evidence="10">Cell inner membrane</location>
    </subcellularLocation>
    <subcellularLocation>
        <location evidence="2">Cell membrane</location>
        <topology evidence="2">Single-pass membrane protein</topology>
    </subcellularLocation>
</comment>
<dbReference type="GO" id="GO:0009425">
    <property type="term" value="C:bacterial-type flagellum basal body"/>
    <property type="evidence" value="ECO:0007669"/>
    <property type="project" value="InterPro"/>
</dbReference>
<dbReference type="PANTHER" id="PTHR35091">
    <property type="entry name" value="FLAGELLAR PROTEIN FLIL"/>
    <property type="match status" value="1"/>
</dbReference>
<evidence type="ECO:0000256" key="8">
    <source>
        <dbReference type="ARBA" id="ARBA00022989"/>
    </source>
</evidence>
<evidence type="ECO:0000256" key="3">
    <source>
        <dbReference type="ARBA" id="ARBA00008281"/>
    </source>
</evidence>
<dbReference type="Proteomes" id="UP000694001">
    <property type="component" value="Chromosome"/>
</dbReference>
<dbReference type="PANTHER" id="PTHR35091:SF2">
    <property type="entry name" value="FLAGELLAR PROTEIN FLIL"/>
    <property type="match status" value="1"/>
</dbReference>
<feature type="transmembrane region" description="Helical" evidence="10">
    <location>
        <begin position="29"/>
        <end position="48"/>
    </location>
</feature>